<dbReference type="InterPro" id="IPR017451">
    <property type="entry name" value="F-box-assoc_interact_dom"/>
</dbReference>
<evidence type="ECO:0000313" key="3">
    <source>
        <dbReference type="RefSeq" id="XP_010420571.2"/>
    </source>
</evidence>
<gene>
    <name evidence="3" type="primary">LOC104706129</name>
</gene>
<name>A0ABM0T411_CAMSA</name>
<reference evidence="2" key="1">
    <citation type="journal article" date="2014" name="Nat. Commun.">
        <title>The emerging biofuel crop Camelina sativa retains a highly undifferentiated hexaploid genome structure.</title>
        <authorList>
            <person name="Kagale S."/>
            <person name="Koh C."/>
            <person name="Nixon J."/>
            <person name="Bollina V."/>
            <person name="Clarke W.E."/>
            <person name="Tuteja R."/>
            <person name="Spillane C."/>
            <person name="Robinson S.J."/>
            <person name="Links M.G."/>
            <person name="Clarke C."/>
            <person name="Higgins E.E."/>
            <person name="Huebert T."/>
            <person name="Sharpe A.G."/>
            <person name="Parkin I.A."/>
        </authorList>
    </citation>
    <scope>NUCLEOTIDE SEQUENCE [LARGE SCALE GENOMIC DNA]</scope>
    <source>
        <strain evidence="2">cv. DH55</strain>
    </source>
</reference>
<dbReference type="Proteomes" id="UP000694864">
    <property type="component" value="Chromosome 1"/>
</dbReference>
<proteinExistence type="predicted"/>
<dbReference type="CDD" id="cd22157">
    <property type="entry name" value="F-box_AtFBW1-like"/>
    <property type="match status" value="1"/>
</dbReference>
<sequence length="409" mass="46948">MARFQSNITSIYSQRSRICTSPLRSIAMDSKVCSLLPFELLEEILCRVPTKSLIRLKLTCKRWLALFNDKRFVYKHLALLQEHIIRTNYIHMVRIINPVTGGISSLSLPHEFEFKSEIHAMIHCDGLMLCILEVGPVALWNPCLQKVRWIKPLLSSYPGCYICGIGYDGLSRDGYKFLRFVNGVFTTNEYSNTGMRKPEVYIYDFKLDSWKVIKVSLDWHVVSRCRSVSLGGNMYWVAKWNRKRDMFVQCFNFSTETFEPFCALPFEYGEDDVVDLSGFRGDSLSLLHQSKETSKIEVWVTQKVKNGASTSWTKFFSVTDRLLVLRSYENFANPVHFIDKNNKIVVCCEELVADRNNVAVNVYLIGEGEIIRQAEIERHQQGFSWPFVSGYAYLPSLVPVPSSNIGGSS</sequence>
<dbReference type="InterPro" id="IPR050796">
    <property type="entry name" value="SCF_F-box_component"/>
</dbReference>
<dbReference type="InterPro" id="IPR006527">
    <property type="entry name" value="F-box-assoc_dom_typ1"/>
</dbReference>
<dbReference type="NCBIfam" id="TIGR01640">
    <property type="entry name" value="F_box_assoc_1"/>
    <property type="match status" value="1"/>
</dbReference>
<dbReference type="SUPFAM" id="SSF50965">
    <property type="entry name" value="Galactose oxidase, central domain"/>
    <property type="match status" value="1"/>
</dbReference>
<dbReference type="PANTHER" id="PTHR31672:SF13">
    <property type="entry name" value="F-BOX PROTEIN CPR30-LIKE"/>
    <property type="match status" value="1"/>
</dbReference>
<reference evidence="3" key="2">
    <citation type="submission" date="2025-08" db="UniProtKB">
        <authorList>
            <consortium name="RefSeq"/>
        </authorList>
    </citation>
    <scope>IDENTIFICATION</scope>
    <source>
        <tissue evidence="3">Leaf</tissue>
    </source>
</reference>
<dbReference type="InterPro" id="IPR011043">
    <property type="entry name" value="Gal_Oxase/kelch_b-propeller"/>
</dbReference>
<evidence type="ECO:0000313" key="2">
    <source>
        <dbReference type="Proteomes" id="UP000694864"/>
    </source>
</evidence>
<dbReference type="SUPFAM" id="SSF81383">
    <property type="entry name" value="F-box domain"/>
    <property type="match status" value="1"/>
</dbReference>
<feature type="domain" description="F-box" evidence="1">
    <location>
        <begin position="30"/>
        <end position="77"/>
    </location>
</feature>
<evidence type="ECO:0000259" key="1">
    <source>
        <dbReference type="PROSITE" id="PS50181"/>
    </source>
</evidence>
<dbReference type="PROSITE" id="PS50181">
    <property type="entry name" value="FBOX"/>
    <property type="match status" value="1"/>
</dbReference>
<keyword evidence="2" id="KW-1185">Reference proteome</keyword>
<dbReference type="GeneID" id="104706129"/>
<protein>
    <submittedName>
        <fullName evidence="3">F-box/WD-40 repeat-containing protein 1-like</fullName>
    </submittedName>
</protein>
<dbReference type="PANTHER" id="PTHR31672">
    <property type="entry name" value="BNACNNG10540D PROTEIN"/>
    <property type="match status" value="1"/>
</dbReference>
<dbReference type="SMART" id="SM00256">
    <property type="entry name" value="FBOX"/>
    <property type="match status" value="1"/>
</dbReference>
<dbReference type="Gene3D" id="1.20.1280.50">
    <property type="match status" value="1"/>
</dbReference>
<dbReference type="RefSeq" id="XP_010420571.2">
    <property type="nucleotide sequence ID" value="XM_010422269.2"/>
</dbReference>
<dbReference type="Pfam" id="PF07734">
    <property type="entry name" value="FBA_1"/>
    <property type="match status" value="1"/>
</dbReference>
<accession>A0ABM0T411</accession>
<organism evidence="2 3">
    <name type="scientific">Camelina sativa</name>
    <name type="common">False flax</name>
    <name type="synonym">Myagrum sativum</name>
    <dbReference type="NCBI Taxonomy" id="90675"/>
    <lineage>
        <taxon>Eukaryota</taxon>
        <taxon>Viridiplantae</taxon>
        <taxon>Streptophyta</taxon>
        <taxon>Embryophyta</taxon>
        <taxon>Tracheophyta</taxon>
        <taxon>Spermatophyta</taxon>
        <taxon>Magnoliopsida</taxon>
        <taxon>eudicotyledons</taxon>
        <taxon>Gunneridae</taxon>
        <taxon>Pentapetalae</taxon>
        <taxon>rosids</taxon>
        <taxon>malvids</taxon>
        <taxon>Brassicales</taxon>
        <taxon>Brassicaceae</taxon>
        <taxon>Camelineae</taxon>
        <taxon>Camelina</taxon>
    </lineage>
</organism>
<dbReference type="InterPro" id="IPR036047">
    <property type="entry name" value="F-box-like_dom_sf"/>
</dbReference>
<dbReference type="InterPro" id="IPR001810">
    <property type="entry name" value="F-box_dom"/>
</dbReference>
<dbReference type="Pfam" id="PF00646">
    <property type="entry name" value="F-box"/>
    <property type="match status" value="1"/>
</dbReference>